<sequence>MNGDDISNGSAQYNEYHRILLDNISGVVIIAQILYNDQGVPIDYLYLSILHNFCSIKFNAII</sequence>
<evidence type="ECO:0000313" key="2">
    <source>
        <dbReference type="Proteomes" id="UP000798488"/>
    </source>
</evidence>
<evidence type="ECO:0000313" key="1">
    <source>
        <dbReference type="EMBL" id="KAF1084942.1"/>
    </source>
</evidence>
<reference evidence="1" key="1">
    <citation type="submission" date="2016-02" db="EMBL/GenBank/DDBJ databases">
        <title>Draft Genome Sequence of Sporotomaculum syntrophicum Strain FB, a Syntrophic Benzoate Degrader.</title>
        <authorList>
            <person name="Nobu M.K."/>
            <person name="Narihiro T."/>
            <person name="Qiu Y.-L."/>
            <person name="Ohashi A."/>
            <person name="Liu W.-T."/>
            <person name="Yuji S."/>
        </authorList>
    </citation>
    <scope>NUCLEOTIDE SEQUENCE</scope>
    <source>
        <strain evidence="1">FB</strain>
    </source>
</reference>
<dbReference type="EMBL" id="LSRS01000003">
    <property type="protein sequence ID" value="KAF1084942.1"/>
    <property type="molecule type" value="Genomic_DNA"/>
</dbReference>
<keyword evidence="2" id="KW-1185">Reference proteome</keyword>
<organism evidence="1 2">
    <name type="scientific">Sporotomaculum syntrophicum</name>
    <dbReference type="NCBI Taxonomy" id="182264"/>
    <lineage>
        <taxon>Bacteria</taxon>
        <taxon>Bacillati</taxon>
        <taxon>Bacillota</taxon>
        <taxon>Clostridia</taxon>
        <taxon>Eubacteriales</taxon>
        <taxon>Desulfallaceae</taxon>
        <taxon>Sporotomaculum</taxon>
    </lineage>
</organism>
<accession>A0A9D3AXE0</accession>
<name>A0A9D3AXE0_9FIRM</name>
<proteinExistence type="predicted"/>
<dbReference type="AlphaFoldDB" id="A0A9D3AXE0"/>
<protein>
    <submittedName>
        <fullName evidence="1">Uncharacterized protein</fullName>
    </submittedName>
</protein>
<gene>
    <name evidence="1" type="ORF">SPSYN_01078</name>
</gene>
<dbReference type="Proteomes" id="UP000798488">
    <property type="component" value="Unassembled WGS sequence"/>
</dbReference>
<comment type="caution">
    <text evidence="1">The sequence shown here is derived from an EMBL/GenBank/DDBJ whole genome shotgun (WGS) entry which is preliminary data.</text>
</comment>